<dbReference type="Gene3D" id="3.10.450.50">
    <property type="match status" value="1"/>
</dbReference>
<dbReference type="Pfam" id="PF13577">
    <property type="entry name" value="SnoaL_4"/>
    <property type="match status" value="1"/>
</dbReference>
<evidence type="ECO:0000259" key="1">
    <source>
        <dbReference type="Pfam" id="PF13577"/>
    </source>
</evidence>
<protein>
    <submittedName>
        <fullName evidence="2">Actinorhodin biosynthesis protein ActVIA</fullName>
    </submittedName>
</protein>
<gene>
    <name evidence="2" type="ORF">FHU37_001136</name>
</gene>
<dbReference type="SUPFAM" id="SSF54427">
    <property type="entry name" value="NTF2-like"/>
    <property type="match status" value="1"/>
</dbReference>
<evidence type="ECO:0000313" key="2">
    <source>
        <dbReference type="EMBL" id="NYI04193.1"/>
    </source>
</evidence>
<organism evidence="2 3">
    <name type="scientific">Allostreptomyces psammosilenae</name>
    <dbReference type="NCBI Taxonomy" id="1892865"/>
    <lineage>
        <taxon>Bacteria</taxon>
        <taxon>Bacillati</taxon>
        <taxon>Actinomycetota</taxon>
        <taxon>Actinomycetes</taxon>
        <taxon>Kitasatosporales</taxon>
        <taxon>Streptomycetaceae</taxon>
        <taxon>Allostreptomyces</taxon>
    </lineage>
</organism>
<dbReference type="InterPro" id="IPR032710">
    <property type="entry name" value="NTF2-like_dom_sf"/>
</dbReference>
<name>A0A852ZP69_9ACTN</name>
<reference evidence="2 3" key="1">
    <citation type="submission" date="2020-07" db="EMBL/GenBank/DDBJ databases">
        <title>Sequencing the genomes of 1000 actinobacteria strains.</title>
        <authorList>
            <person name="Klenk H.-P."/>
        </authorList>
    </citation>
    <scope>NUCLEOTIDE SEQUENCE [LARGE SCALE GENOMIC DNA]</scope>
    <source>
        <strain evidence="2 3">DSM 42178</strain>
    </source>
</reference>
<comment type="caution">
    <text evidence="2">The sequence shown here is derived from an EMBL/GenBank/DDBJ whole genome shotgun (WGS) entry which is preliminary data.</text>
</comment>
<keyword evidence="3" id="KW-1185">Reference proteome</keyword>
<dbReference type="RefSeq" id="WP_179813129.1">
    <property type="nucleotide sequence ID" value="NZ_JACBZD010000001.1"/>
</dbReference>
<proteinExistence type="predicted"/>
<dbReference type="AlphaFoldDB" id="A0A852ZP69"/>
<dbReference type="Proteomes" id="UP000567795">
    <property type="component" value="Unassembled WGS sequence"/>
</dbReference>
<sequence length="158" mass="17424">MTGPTTSPTTQLTIDPAATPGDFAELYAEVQQFYAVQMSHVDEGRYDEYAATFTEDGELSYNPAVPPVRTPAAIAAELHAFHGRFAADPGQRRHWFTMLRLDPRDDGSVHASCYSLIVTSRPGQAPVCAPSGEVRDVLVRVDGRLLVRSRTVEHDRPR</sequence>
<feature type="domain" description="SnoaL-like" evidence="1">
    <location>
        <begin position="24"/>
        <end position="151"/>
    </location>
</feature>
<evidence type="ECO:0000313" key="3">
    <source>
        <dbReference type="Proteomes" id="UP000567795"/>
    </source>
</evidence>
<accession>A0A852ZP69</accession>
<dbReference type="EMBL" id="JACBZD010000001">
    <property type="protein sequence ID" value="NYI04193.1"/>
    <property type="molecule type" value="Genomic_DNA"/>
</dbReference>
<dbReference type="InterPro" id="IPR037401">
    <property type="entry name" value="SnoaL-like"/>
</dbReference>